<evidence type="ECO:0000256" key="3">
    <source>
        <dbReference type="ARBA" id="ARBA00048488"/>
    </source>
</evidence>
<comment type="caution">
    <text evidence="5">The sequence shown here is derived from an EMBL/GenBank/DDBJ whole genome shotgun (WGS) entry which is preliminary data.</text>
</comment>
<dbReference type="PANTHER" id="PTHR10173:SF52">
    <property type="entry name" value="METHIONINE-R-SULFOXIDE REDUCTASE B1"/>
    <property type="match status" value="1"/>
</dbReference>
<evidence type="ECO:0000313" key="5">
    <source>
        <dbReference type="EMBL" id="MFB9212603.1"/>
    </source>
</evidence>
<protein>
    <recommendedName>
        <fullName evidence="1">peptide-methionine (R)-S-oxide reductase</fullName>
        <ecNumber evidence="1">1.8.4.12</ecNumber>
    </recommendedName>
</protein>
<sequence length="142" mass="16031">MKKSDHTFNIQKSDEEWKSELDPQEYHVLIEKGTERAFTGKYNVNKENGIYTCAACGHPIFKSTDKYDSGSGWPSFTEPYNDSAIVVEIDKSLGMIREEVLCANCGGHLGHRFPDGPEDKGGIRYCINSVSMDFEKKDDKPE</sequence>
<proteinExistence type="predicted"/>
<evidence type="ECO:0000259" key="4">
    <source>
        <dbReference type="PROSITE" id="PS51790"/>
    </source>
</evidence>
<dbReference type="GO" id="GO:0033743">
    <property type="term" value="F:peptide-methionine (R)-S-oxide reductase activity"/>
    <property type="evidence" value="ECO:0007669"/>
    <property type="project" value="UniProtKB-EC"/>
</dbReference>
<evidence type="ECO:0000313" key="6">
    <source>
        <dbReference type="Proteomes" id="UP001589654"/>
    </source>
</evidence>
<evidence type="ECO:0000256" key="2">
    <source>
        <dbReference type="ARBA" id="ARBA00023002"/>
    </source>
</evidence>
<dbReference type="NCBIfam" id="TIGR00357">
    <property type="entry name" value="peptide-methionine (R)-S-oxide reductase MsrB"/>
    <property type="match status" value="1"/>
</dbReference>
<dbReference type="InterPro" id="IPR028427">
    <property type="entry name" value="Met_Sox_Rdtase_MsrB"/>
</dbReference>
<dbReference type="SUPFAM" id="SSF51316">
    <property type="entry name" value="Mss4-like"/>
    <property type="match status" value="1"/>
</dbReference>
<organism evidence="5 6">
    <name type="scientific">Echinicola jeungdonensis</name>
    <dbReference type="NCBI Taxonomy" id="709343"/>
    <lineage>
        <taxon>Bacteria</taxon>
        <taxon>Pseudomonadati</taxon>
        <taxon>Bacteroidota</taxon>
        <taxon>Cytophagia</taxon>
        <taxon>Cytophagales</taxon>
        <taxon>Cyclobacteriaceae</taxon>
        <taxon>Echinicola</taxon>
    </lineage>
</organism>
<dbReference type="Proteomes" id="UP001589654">
    <property type="component" value="Unassembled WGS sequence"/>
</dbReference>
<reference evidence="5 6" key="1">
    <citation type="submission" date="2024-09" db="EMBL/GenBank/DDBJ databases">
        <authorList>
            <person name="Sun Q."/>
            <person name="Mori K."/>
        </authorList>
    </citation>
    <scope>NUCLEOTIDE SEQUENCE [LARGE SCALE GENOMIC DNA]</scope>
    <source>
        <strain evidence="5 6">CECT 7682</strain>
    </source>
</reference>
<dbReference type="PROSITE" id="PS51790">
    <property type="entry name" value="MSRB"/>
    <property type="match status" value="1"/>
</dbReference>
<dbReference type="EMBL" id="JBHMEW010000062">
    <property type="protein sequence ID" value="MFB9212603.1"/>
    <property type="molecule type" value="Genomic_DNA"/>
</dbReference>
<comment type="catalytic activity">
    <reaction evidence="3">
        <text>L-methionyl-[protein] + [thioredoxin]-disulfide + H2O = L-methionyl-(R)-S-oxide-[protein] + [thioredoxin]-dithiol</text>
        <dbReference type="Rhea" id="RHEA:24164"/>
        <dbReference type="Rhea" id="RHEA-COMP:10698"/>
        <dbReference type="Rhea" id="RHEA-COMP:10700"/>
        <dbReference type="Rhea" id="RHEA-COMP:12313"/>
        <dbReference type="Rhea" id="RHEA-COMP:12314"/>
        <dbReference type="ChEBI" id="CHEBI:15377"/>
        <dbReference type="ChEBI" id="CHEBI:16044"/>
        <dbReference type="ChEBI" id="CHEBI:29950"/>
        <dbReference type="ChEBI" id="CHEBI:45764"/>
        <dbReference type="ChEBI" id="CHEBI:50058"/>
        <dbReference type="EC" id="1.8.4.12"/>
    </reaction>
</comment>
<gene>
    <name evidence="5" type="primary">msrB</name>
    <name evidence="5" type="ORF">ACFFUR_12375</name>
</gene>
<dbReference type="Gene3D" id="2.170.150.20">
    <property type="entry name" value="Peptide methionine sulfoxide reductase"/>
    <property type="match status" value="1"/>
</dbReference>
<keyword evidence="2 5" id="KW-0560">Oxidoreductase</keyword>
<feature type="domain" description="MsrB" evidence="4">
    <location>
        <begin position="14"/>
        <end position="137"/>
    </location>
</feature>
<dbReference type="RefSeq" id="WP_290249329.1">
    <property type="nucleotide sequence ID" value="NZ_JAUFQT010000002.1"/>
</dbReference>
<accession>A0ABV5J701</accession>
<dbReference type="PANTHER" id="PTHR10173">
    <property type="entry name" value="METHIONINE SULFOXIDE REDUCTASE"/>
    <property type="match status" value="1"/>
</dbReference>
<keyword evidence="6" id="KW-1185">Reference proteome</keyword>
<evidence type="ECO:0000256" key="1">
    <source>
        <dbReference type="ARBA" id="ARBA00012499"/>
    </source>
</evidence>
<dbReference type="Pfam" id="PF01641">
    <property type="entry name" value="SelR"/>
    <property type="match status" value="1"/>
</dbReference>
<name>A0ABV5J701_9BACT</name>
<dbReference type="InterPro" id="IPR011057">
    <property type="entry name" value="Mss4-like_sf"/>
</dbReference>
<dbReference type="EC" id="1.8.4.12" evidence="1"/>
<dbReference type="InterPro" id="IPR002579">
    <property type="entry name" value="Met_Sox_Rdtase_MsrB_dom"/>
</dbReference>